<proteinExistence type="predicted"/>
<feature type="compositionally biased region" description="Basic and acidic residues" evidence="1">
    <location>
        <begin position="42"/>
        <end position="61"/>
    </location>
</feature>
<feature type="compositionally biased region" description="Polar residues" evidence="1">
    <location>
        <begin position="10"/>
        <end position="20"/>
    </location>
</feature>
<name>A0A7M7PUN5_STRPU</name>
<feature type="compositionally biased region" description="Basic and acidic residues" evidence="1">
    <location>
        <begin position="165"/>
        <end position="188"/>
    </location>
</feature>
<protein>
    <submittedName>
        <fullName evidence="2">Uncharacterized protein</fullName>
    </submittedName>
</protein>
<dbReference type="RefSeq" id="XP_030856045.1">
    <property type="nucleotide sequence ID" value="XM_031000185.1"/>
</dbReference>
<feature type="region of interest" description="Disordered" evidence="1">
    <location>
        <begin position="465"/>
        <end position="504"/>
    </location>
</feature>
<reference evidence="3" key="1">
    <citation type="submission" date="2015-02" db="EMBL/GenBank/DDBJ databases">
        <title>Genome sequencing for Strongylocentrotus purpuratus.</title>
        <authorList>
            <person name="Murali S."/>
            <person name="Liu Y."/>
            <person name="Vee V."/>
            <person name="English A."/>
            <person name="Wang M."/>
            <person name="Skinner E."/>
            <person name="Han Y."/>
            <person name="Muzny D.M."/>
            <person name="Worley K.C."/>
            <person name="Gibbs R.A."/>
        </authorList>
    </citation>
    <scope>NUCLEOTIDE SEQUENCE</scope>
</reference>
<feature type="compositionally biased region" description="Basic and acidic residues" evidence="1">
    <location>
        <begin position="262"/>
        <end position="281"/>
    </location>
</feature>
<dbReference type="OMA" id="PAKREND"/>
<accession>A0A7M7PUN5</accession>
<dbReference type="EnsemblMetazoa" id="XM_031000185">
    <property type="protein sequence ID" value="XP_030856045"/>
    <property type="gene ID" value="LOC105443717"/>
</dbReference>
<dbReference type="OrthoDB" id="10071925at2759"/>
<dbReference type="KEGG" id="spu:105443717"/>
<evidence type="ECO:0000313" key="3">
    <source>
        <dbReference type="Proteomes" id="UP000007110"/>
    </source>
</evidence>
<organism evidence="2 3">
    <name type="scientific">Strongylocentrotus purpuratus</name>
    <name type="common">Purple sea urchin</name>
    <dbReference type="NCBI Taxonomy" id="7668"/>
    <lineage>
        <taxon>Eukaryota</taxon>
        <taxon>Metazoa</taxon>
        <taxon>Echinodermata</taxon>
        <taxon>Eleutherozoa</taxon>
        <taxon>Echinozoa</taxon>
        <taxon>Echinoidea</taxon>
        <taxon>Euechinoidea</taxon>
        <taxon>Echinacea</taxon>
        <taxon>Camarodonta</taxon>
        <taxon>Echinidea</taxon>
        <taxon>Strongylocentrotidae</taxon>
        <taxon>Strongylocentrotus</taxon>
    </lineage>
</organism>
<dbReference type="GeneID" id="105443717"/>
<feature type="region of interest" description="Disordered" evidence="1">
    <location>
        <begin position="1"/>
        <end position="340"/>
    </location>
</feature>
<dbReference type="Proteomes" id="UP000007110">
    <property type="component" value="Unassembled WGS sequence"/>
</dbReference>
<feature type="compositionally biased region" description="Basic and acidic residues" evidence="1">
    <location>
        <begin position="85"/>
        <end position="109"/>
    </location>
</feature>
<reference evidence="2" key="2">
    <citation type="submission" date="2021-01" db="UniProtKB">
        <authorList>
            <consortium name="EnsemblMetazoa"/>
        </authorList>
    </citation>
    <scope>IDENTIFICATION</scope>
</reference>
<evidence type="ECO:0000256" key="1">
    <source>
        <dbReference type="SAM" id="MobiDB-lite"/>
    </source>
</evidence>
<dbReference type="InParanoid" id="A0A7M7PUN5"/>
<keyword evidence="3" id="KW-1185">Reference proteome</keyword>
<sequence length="504" mass="54694">MSGAADDDSAPSNSTPQTPEGTEGAPDVTVTESKPDTPGSHANEDDASKNDASKEESKSETPIELATEDVEPAKRENDEPANEEQTEKKTESDTGDETAKVEEPTKVEEPQPADGEGAVNASEESPSNVEEERKCEPAPETGETDCVKQDDAEPLGEVNEAQPNENEKGDSVEGKQAEEPAEKPVKEEGETEGVVATDDSAKDEGNADEVGSVDKNKSENESENVIEAVTDESINTKDNNDVAEGTAQNADAEIPTNIPESGKQETKSNEGDTAPETKDPVIEASNSENVANEPVPTESVEDTQCAEENPQSNKDDVAAIVSTSTGDAPSNPEERTERAKVEISELDSVKLENERLKKRVKELEDEIDRIREGRKEGMKVQADYLARELSQTQDTEKYLREKLAEVLQEKEDSERRVKDMQLRLKRFAKDDQAKDARLAKMEKELREITHEVQILENMLDADTLRSVQEQRASGKVNGPSGAGTGTNKGTAQPPPPQSKTCVIL</sequence>
<dbReference type="AlphaFoldDB" id="A0A7M7PUN5"/>
<evidence type="ECO:0000313" key="2">
    <source>
        <dbReference type="EnsemblMetazoa" id="XP_030856045"/>
    </source>
</evidence>